<accession>A0ABQ2IT06</accession>
<dbReference type="Proteomes" id="UP000597656">
    <property type="component" value="Unassembled WGS sequence"/>
</dbReference>
<evidence type="ECO:0000313" key="1">
    <source>
        <dbReference type="EMBL" id="GGN24346.1"/>
    </source>
</evidence>
<organism evidence="1 2">
    <name type="scientific">Lentzea pudingi</name>
    <dbReference type="NCBI Taxonomy" id="1789439"/>
    <lineage>
        <taxon>Bacteria</taxon>
        <taxon>Bacillati</taxon>
        <taxon>Actinomycetota</taxon>
        <taxon>Actinomycetes</taxon>
        <taxon>Pseudonocardiales</taxon>
        <taxon>Pseudonocardiaceae</taxon>
        <taxon>Lentzea</taxon>
    </lineage>
</organism>
<gene>
    <name evidence="1" type="ORF">GCM10011609_77800</name>
</gene>
<sequence length="183" mass="20220">MTRAGIVGVTCDPVWMHMFVDETERGGHLLAATLVAPAALHSTRSLMRSLLLPGERRVHFKSEKDSRRKFIVSRIVERTFEVVVVSSCQKGDSARAVLLERLVTEAVDRGVSRLVLDSRDHAGNARDRVVLARTKARDAGIVYEHIQSSAEPALWVSDAVAWCLGAGGDWVRRISPVVTRIEP</sequence>
<dbReference type="EMBL" id="BMNC01000020">
    <property type="protein sequence ID" value="GGN24346.1"/>
    <property type="molecule type" value="Genomic_DNA"/>
</dbReference>
<proteinExistence type="predicted"/>
<comment type="caution">
    <text evidence="1">The sequence shown here is derived from an EMBL/GenBank/DDBJ whole genome shotgun (WGS) entry which is preliminary data.</text>
</comment>
<keyword evidence="2" id="KW-1185">Reference proteome</keyword>
<protein>
    <recommendedName>
        <fullName evidence="3">DUF3800 domain-containing protein</fullName>
    </recommendedName>
</protein>
<evidence type="ECO:0000313" key="2">
    <source>
        <dbReference type="Proteomes" id="UP000597656"/>
    </source>
</evidence>
<reference evidence="2" key="1">
    <citation type="journal article" date="2019" name="Int. J. Syst. Evol. Microbiol.">
        <title>The Global Catalogue of Microorganisms (GCM) 10K type strain sequencing project: providing services to taxonomists for standard genome sequencing and annotation.</title>
        <authorList>
            <consortium name="The Broad Institute Genomics Platform"/>
            <consortium name="The Broad Institute Genome Sequencing Center for Infectious Disease"/>
            <person name="Wu L."/>
            <person name="Ma J."/>
        </authorList>
    </citation>
    <scope>NUCLEOTIDE SEQUENCE [LARGE SCALE GENOMIC DNA]</scope>
    <source>
        <strain evidence="2">CGMCC 4.7319</strain>
    </source>
</reference>
<name>A0ABQ2IT06_9PSEU</name>
<evidence type="ECO:0008006" key="3">
    <source>
        <dbReference type="Google" id="ProtNLM"/>
    </source>
</evidence>